<evidence type="ECO:0000256" key="6">
    <source>
        <dbReference type="ARBA" id="ARBA00023136"/>
    </source>
</evidence>
<evidence type="ECO:0000313" key="9">
    <source>
        <dbReference type="EMBL" id="EEI24006.1"/>
    </source>
</evidence>
<comment type="caution">
    <text evidence="9">The sequence shown here is derived from an EMBL/GenBank/DDBJ whole genome shotgun (WGS) entry which is preliminary data.</text>
</comment>
<organism evidence="9 10">
    <name type="scientific">Lentilactobacillus hilgardii (strain ATCC 8290 / DSM 20176 / CCUG 30140 / JCM 1155 / KCTC 3500 / NBRC 15886 / NCIMB 8040 / NRRL B-1843 / 9)</name>
    <dbReference type="NCBI Taxonomy" id="1423757"/>
    <lineage>
        <taxon>Bacteria</taxon>
        <taxon>Bacillati</taxon>
        <taxon>Bacillota</taxon>
        <taxon>Bacilli</taxon>
        <taxon>Lactobacillales</taxon>
        <taxon>Lactobacillaceae</taxon>
        <taxon>Lentilactobacillus</taxon>
    </lineage>
</organism>
<dbReference type="Pfam" id="PF07690">
    <property type="entry name" value="MFS_1"/>
    <property type="match status" value="1"/>
</dbReference>
<keyword evidence="4 7" id="KW-0812">Transmembrane</keyword>
<evidence type="ECO:0000259" key="8">
    <source>
        <dbReference type="PROSITE" id="PS50850"/>
    </source>
</evidence>
<evidence type="ECO:0000256" key="3">
    <source>
        <dbReference type="ARBA" id="ARBA00022475"/>
    </source>
</evidence>
<dbReference type="HOGENOM" id="CLU_001265_57_0_9"/>
<feature type="transmembrane region" description="Helical" evidence="7">
    <location>
        <begin position="74"/>
        <end position="95"/>
    </location>
</feature>
<keyword evidence="6 7" id="KW-0472">Membrane</keyword>
<dbReference type="AlphaFoldDB" id="C0XKT5"/>
<proteinExistence type="predicted"/>
<protein>
    <recommendedName>
        <fullName evidence="8">Major facilitator superfamily (MFS) profile domain-containing protein</fullName>
    </recommendedName>
</protein>
<dbReference type="GO" id="GO:0022857">
    <property type="term" value="F:transmembrane transporter activity"/>
    <property type="evidence" value="ECO:0007669"/>
    <property type="project" value="InterPro"/>
</dbReference>
<evidence type="ECO:0000313" key="10">
    <source>
        <dbReference type="Proteomes" id="UP000003752"/>
    </source>
</evidence>
<keyword evidence="3" id="KW-1003">Cell membrane</keyword>
<keyword evidence="5 7" id="KW-1133">Transmembrane helix</keyword>
<evidence type="ECO:0000256" key="2">
    <source>
        <dbReference type="ARBA" id="ARBA00022448"/>
    </source>
</evidence>
<feature type="transmembrane region" description="Helical" evidence="7">
    <location>
        <begin position="43"/>
        <end position="62"/>
    </location>
</feature>
<feature type="transmembrane region" description="Helical" evidence="7">
    <location>
        <begin position="162"/>
        <end position="183"/>
    </location>
</feature>
<dbReference type="Proteomes" id="UP000003752">
    <property type="component" value="Unassembled WGS sequence"/>
</dbReference>
<feature type="domain" description="Major facilitator superfamily (MFS) profile" evidence="8">
    <location>
        <begin position="1"/>
        <end position="191"/>
    </location>
</feature>
<dbReference type="SUPFAM" id="SSF103473">
    <property type="entry name" value="MFS general substrate transporter"/>
    <property type="match status" value="1"/>
</dbReference>
<dbReference type="InterPro" id="IPR020846">
    <property type="entry name" value="MFS_dom"/>
</dbReference>
<dbReference type="GO" id="GO:0005886">
    <property type="term" value="C:plasma membrane"/>
    <property type="evidence" value="ECO:0007669"/>
    <property type="project" value="UniProtKB-SubCell"/>
</dbReference>
<evidence type="ECO:0000256" key="1">
    <source>
        <dbReference type="ARBA" id="ARBA00004651"/>
    </source>
</evidence>
<dbReference type="Gene3D" id="1.20.1250.20">
    <property type="entry name" value="MFS general substrate transporter like domains"/>
    <property type="match status" value="1"/>
</dbReference>
<comment type="subcellular location">
    <subcellularLocation>
        <location evidence="1">Cell membrane</location>
        <topology evidence="1">Multi-pass membrane protein</topology>
    </subcellularLocation>
</comment>
<reference evidence="9 10" key="1">
    <citation type="submission" date="2009-01" db="EMBL/GenBank/DDBJ databases">
        <authorList>
            <person name="Qin X."/>
            <person name="Bachman B."/>
            <person name="Battles P."/>
            <person name="Bell A."/>
            <person name="Bess C."/>
            <person name="Bickham C."/>
            <person name="Chaboub L."/>
            <person name="Chen D."/>
            <person name="Coyle M."/>
            <person name="Deiros D.R."/>
            <person name="Dinh H."/>
            <person name="Forbes L."/>
            <person name="Fowler G."/>
            <person name="Francisco L."/>
            <person name="Fu Q."/>
            <person name="Gubbala S."/>
            <person name="Hale W."/>
            <person name="Han Y."/>
            <person name="Hemphill L."/>
            <person name="Highlander S.K."/>
            <person name="Hirani K."/>
            <person name="Hogues M."/>
            <person name="Jackson L."/>
            <person name="Jakkamsetti A."/>
            <person name="Javaid M."/>
            <person name="Jiang H."/>
            <person name="Korchina V."/>
            <person name="Kovar C."/>
            <person name="Lara F."/>
            <person name="Lee S."/>
            <person name="Mata R."/>
            <person name="Mathew T."/>
            <person name="Moen C."/>
            <person name="Morales K."/>
            <person name="Munidasa M."/>
            <person name="Nazareth L."/>
            <person name="Ngo R."/>
            <person name="Nguyen L."/>
            <person name="Okwuonu G."/>
            <person name="Ongeri F."/>
            <person name="Patil S."/>
            <person name="Petrosino J."/>
            <person name="Pham C."/>
            <person name="Pham P."/>
            <person name="Pu L.-L."/>
            <person name="Puazo M."/>
            <person name="Raj R."/>
            <person name="Reid J."/>
            <person name="Rouhana J."/>
            <person name="Saada N."/>
            <person name="Shang Y."/>
            <person name="Simmons D."/>
            <person name="Thornton R."/>
            <person name="Warren J."/>
            <person name="Weissenberger G."/>
            <person name="Zhang J."/>
            <person name="Zhang L."/>
            <person name="Zhou C."/>
            <person name="Zhu D."/>
            <person name="Muzny D."/>
            <person name="Worley K."/>
            <person name="Gibbs R."/>
        </authorList>
    </citation>
    <scope>NUCLEOTIDE SEQUENCE [LARGE SCALE GENOMIC DNA]</scope>
    <source>
        <strain evidence="10">ATCC 8290 / DSM 20176 / CCUG 30140 / JCM 1155 / KCTC 3500 / NBRC 15886 / NCIMB 8040 / NRRL B-1843 / 9</strain>
    </source>
</reference>
<keyword evidence="10" id="KW-1185">Reference proteome</keyword>
<dbReference type="InterPro" id="IPR011701">
    <property type="entry name" value="MFS"/>
</dbReference>
<dbReference type="InterPro" id="IPR036259">
    <property type="entry name" value="MFS_trans_sf"/>
</dbReference>
<evidence type="ECO:0000256" key="7">
    <source>
        <dbReference type="SAM" id="Phobius"/>
    </source>
</evidence>
<dbReference type="PROSITE" id="PS50850">
    <property type="entry name" value="MFS"/>
    <property type="match status" value="1"/>
</dbReference>
<dbReference type="EMBL" id="ACGP01000166">
    <property type="protein sequence ID" value="EEI24006.1"/>
    <property type="molecule type" value="Genomic_DNA"/>
</dbReference>
<evidence type="ECO:0000256" key="4">
    <source>
        <dbReference type="ARBA" id="ARBA00022692"/>
    </source>
</evidence>
<sequence length="191" mass="21221">MTGICLFLSFLLVLFFVHEHFTVSINSKKRSSGSFFSSMPNKQIILGMFLTTMIIQASNNSIEPIFGRLGDRWGTHWILLGGLIFSILVFIPMAFVQNVWELGGLRLLIGISDAALIPSVQTILAKTSPHRIMGEVFSWNQSFQAVGNVVGPQIGSTVTSFLGYRGVFLSTAFLVLINLFSVFKQTKSFYQ</sequence>
<gene>
    <name evidence="9" type="ORF">HMPREF0519_1846</name>
</gene>
<dbReference type="PANTHER" id="PTHR43414:SF6">
    <property type="entry name" value="MULTIDRUG RESISTANCE PROTEIN MDTG"/>
    <property type="match status" value="1"/>
</dbReference>
<name>C0XKT5_LENH9</name>
<accession>C0XKT5</accession>
<dbReference type="PANTHER" id="PTHR43414">
    <property type="entry name" value="MULTIDRUG RESISTANCE PROTEIN MDTG"/>
    <property type="match status" value="1"/>
</dbReference>
<keyword evidence="2" id="KW-0813">Transport</keyword>
<evidence type="ECO:0000256" key="5">
    <source>
        <dbReference type="ARBA" id="ARBA00022989"/>
    </source>
</evidence>